<dbReference type="InterPro" id="IPR027417">
    <property type="entry name" value="P-loop_NTPase"/>
</dbReference>
<evidence type="ECO:0000256" key="5">
    <source>
        <dbReference type="ARBA" id="ARBA00022496"/>
    </source>
</evidence>
<feature type="transmembrane region" description="Helical" evidence="16">
    <location>
        <begin position="382"/>
        <end position="406"/>
    </location>
</feature>
<comment type="subcellular location">
    <subcellularLocation>
        <location evidence="2 16">Cell membrane</location>
        <topology evidence="2 16">Multi-pass membrane protein</topology>
    </subcellularLocation>
</comment>
<reference evidence="19" key="1">
    <citation type="submission" date="2019-05" db="EMBL/GenBank/DDBJ databases">
        <title>Complete genome sequencing of Absiella argi strain JCM 30884.</title>
        <authorList>
            <person name="Sakamoto M."/>
            <person name="Murakami T."/>
            <person name="Mori H."/>
        </authorList>
    </citation>
    <scope>NUCLEOTIDE SEQUENCE [LARGE SCALE GENOMIC DNA]</scope>
    <source>
        <strain evidence="19">JCM 30884</strain>
    </source>
</reference>
<dbReference type="GO" id="GO:0005525">
    <property type="term" value="F:GTP binding"/>
    <property type="evidence" value="ECO:0007669"/>
    <property type="project" value="UniProtKB-KW"/>
</dbReference>
<feature type="transmembrane region" description="Helical" evidence="16">
    <location>
        <begin position="637"/>
        <end position="658"/>
    </location>
</feature>
<dbReference type="InterPro" id="IPR030389">
    <property type="entry name" value="G_FEOB_dom"/>
</dbReference>
<dbReference type="NCBIfam" id="TIGR00437">
    <property type="entry name" value="feoB"/>
    <property type="match status" value="1"/>
</dbReference>
<keyword evidence="12 16" id="KW-0472">Membrane</keyword>
<keyword evidence="19" id="KW-1185">Reference proteome</keyword>
<keyword evidence="5 16" id="KW-0410">Iron transport</keyword>
<feature type="binding site" evidence="14">
    <location>
        <begin position="56"/>
        <end position="59"/>
    </location>
    <ligand>
        <name>GTP</name>
        <dbReference type="ChEBI" id="CHEBI:37565"/>
        <label>3</label>
    </ligand>
</feature>
<dbReference type="KEGG" id="aarg:Aargi30884_02600"/>
<dbReference type="InterPro" id="IPR050860">
    <property type="entry name" value="FeoB_GTPase"/>
</dbReference>
<keyword evidence="7 14" id="KW-0547">Nucleotide-binding</keyword>
<sequence>MKEYTIAFAGNPNTGKSAWINVLSHSNFQVGNWAGVTVEKKEATLIWKQNMYHLIDLPGCYALDEGYNEERITTTYLKENHVDVIVNVVDATNLARNLLLTLYLRELQIPMVMLLNFMDEAEKQHIVIETQKIARRLQIPVLACSAFDKSCYARVKESIMAQVGKDVLYYPLLDEDLVKVYIRILELLEKAKPVSLSFTERQFHQLTLSLIYRKKEAIRQADSWGIHKETIEEMLQGYPIETIENTRFHVIDSLLKYVKQDVEKRYERSMKIDKILLHPIFALPIFFLFMLVFLVCIFHISKPWTNWINDMLQLYGGAFFSFVLQDFPLIRQLFVDGILAGLSGVLSFVPLMACLYIALGILEESGYMARIAFLLDRIMRQFHLSGKSFVALLMGFGCNVPAIYASKTLDGEGLKKRCALLVPFMSCGARLPVYSLFCAAFFPDKEIFVLVCLYGIGILVALVFGIILYHGDRKKEKDIFVLEVPPYRLPRLSIIWKKAKKEVQAYVKKACGIVLFAMCILWCFSYSPTQHIEDSLLAKGAKQVSFLFEPLGFGNRWECVASLPGGILAKETIVGYFSSLQSTQQKQEHVKLGWEDIKERTTTSISQTLFLSKEEPQEKDTSYIQNLWHDERRNLRAFSFLVYILLSVPCIMTLQALYHTYGKKVMLTSIVAMLVIPYIVSFCIFHFFSLFY</sequence>
<dbReference type="Pfam" id="PF02421">
    <property type="entry name" value="FeoB_N"/>
    <property type="match status" value="1"/>
</dbReference>
<dbReference type="InterPro" id="IPR003373">
    <property type="entry name" value="Fe2_transport_prot-B"/>
</dbReference>
<keyword evidence="6 16" id="KW-0812">Transmembrane</keyword>
<feature type="transmembrane region" description="Helical" evidence="16">
    <location>
        <begin position="275"/>
        <end position="300"/>
    </location>
</feature>
<proteinExistence type="inferred from homology"/>
<dbReference type="Gene3D" id="3.40.50.300">
    <property type="entry name" value="P-loop containing nucleotide triphosphate hydrolases"/>
    <property type="match status" value="1"/>
</dbReference>
<comment type="similarity">
    <text evidence="16">Belongs to the TRAFAC class TrmE-Era-EngA-EngB-Septin-like GTPase superfamily. FeoB GTPase (TC 9.A.8) family.</text>
</comment>
<feature type="binding site" evidence="14">
    <location>
        <begin position="35"/>
        <end position="39"/>
    </location>
    <ligand>
        <name>GTP</name>
        <dbReference type="ChEBI" id="CHEBI:37565"/>
        <label>2</label>
    </ligand>
</feature>
<dbReference type="GO" id="GO:0015093">
    <property type="term" value="F:ferrous iron transmembrane transporter activity"/>
    <property type="evidence" value="ECO:0007669"/>
    <property type="project" value="UniProtKB-UniRule"/>
</dbReference>
<dbReference type="Pfam" id="PF07664">
    <property type="entry name" value="FeoB_C"/>
    <property type="match status" value="1"/>
</dbReference>
<feature type="transmembrane region" description="Helical" evidence="16">
    <location>
        <begin position="337"/>
        <end position="362"/>
    </location>
</feature>
<keyword evidence="15" id="KW-0479">Metal-binding</keyword>
<dbReference type="PANTHER" id="PTHR43185">
    <property type="entry name" value="FERROUS IRON TRANSPORT PROTEIN B"/>
    <property type="match status" value="1"/>
</dbReference>
<feature type="binding site" evidence="15">
    <location>
        <position position="24"/>
    </location>
    <ligand>
        <name>Mg(2+)</name>
        <dbReference type="ChEBI" id="CHEBI:18420"/>
        <label>2</label>
    </ligand>
</feature>
<evidence type="ECO:0000256" key="14">
    <source>
        <dbReference type="PIRSR" id="PIRSR603373-1"/>
    </source>
</evidence>
<dbReference type="InterPro" id="IPR011640">
    <property type="entry name" value="Fe2_transport_prot_B_C"/>
</dbReference>
<feature type="binding site" evidence="14">
    <location>
        <begin position="10"/>
        <end position="17"/>
    </location>
    <ligand>
        <name>GTP</name>
        <dbReference type="ChEBI" id="CHEBI:37565"/>
        <label>1</label>
    </ligand>
</feature>
<keyword evidence="11 14" id="KW-0342">GTP-binding</keyword>
<dbReference type="SUPFAM" id="SSF52540">
    <property type="entry name" value="P-loop containing nucleoside triphosphate hydrolases"/>
    <property type="match status" value="1"/>
</dbReference>
<feature type="domain" description="FeoB-type G" evidence="17">
    <location>
        <begin position="3"/>
        <end position="165"/>
    </location>
</feature>
<evidence type="ECO:0000256" key="13">
    <source>
        <dbReference type="NCBIfam" id="TIGR00437"/>
    </source>
</evidence>
<name>A0A6N4TF69_9FIRM</name>
<keyword evidence="9 16" id="KW-0408">Iron</keyword>
<feature type="binding site" evidence="14">
    <location>
        <begin position="116"/>
        <end position="119"/>
    </location>
    <ligand>
        <name>GTP</name>
        <dbReference type="ChEBI" id="CHEBI:37565"/>
        <label>4</label>
    </ligand>
</feature>
<keyword evidence="4" id="KW-1003">Cell membrane</keyword>
<dbReference type="InterPro" id="IPR011642">
    <property type="entry name" value="Gate_dom"/>
</dbReference>
<evidence type="ECO:0000256" key="15">
    <source>
        <dbReference type="PIRSR" id="PIRSR603373-2"/>
    </source>
</evidence>
<gene>
    <name evidence="18" type="primary">feoB1</name>
    <name evidence="18" type="ORF">Aargi30884_02600</name>
</gene>
<dbReference type="AlphaFoldDB" id="A0A6N4TF69"/>
<evidence type="ECO:0000256" key="6">
    <source>
        <dbReference type="ARBA" id="ARBA00022692"/>
    </source>
</evidence>
<dbReference type="RefSeq" id="WP_118361138.1">
    <property type="nucleotide sequence ID" value="NZ_AP019695.1"/>
</dbReference>
<evidence type="ECO:0000313" key="18">
    <source>
        <dbReference type="EMBL" id="BBK21357.1"/>
    </source>
</evidence>
<feature type="transmembrane region" description="Helical" evidence="16">
    <location>
        <begin position="418"/>
        <end position="442"/>
    </location>
</feature>
<evidence type="ECO:0000256" key="3">
    <source>
        <dbReference type="ARBA" id="ARBA00022448"/>
    </source>
</evidence>
<evidence type="ECO:0000256" key="4">
    <source>
        <dbReference type="ARBA" id="ARBA00022475"/>
    </source>
</evidence>
<feature type="transmembrane region" description="Helical" evidence="16">
    <location>
        <begin position="506"/>
        <end position="527"/>
    </location>
</feature>
<evidence type="ECO:0000256" key="10">
    <source>
        <dbReference type="ARBA" id="ARBA00023065"/>
    </source>
</evidence>
<evidence type="ECO:0000256" key="7">
    <source>
        <dbReference type="ARBA" id="ARBA00022741"/>
    </source>
</evidence>
<feature type="transmembrane region" description="Helical" evidence="16">
    <location>
        <begin position="448"/>
        <end position="469"/>
    </location>
</feature>
<evidence type="ECO:0000259" key="17">
    <source>
        <dbReference type="PROSITE" id="PS51711"/>
    </source>
</evidence>
<comment type="function">
    <text evidence="1 16">Probable transporter of a GTP-driven Fe(2+) uptake system.</text>
</comment>
<evidence type="ECO:0000256" key="1">
    <source>
        <dbReference type="ARBA" id="ARBA00003926"/>
    </source>
</evidence>
<dbReference type="EMBL" id="AP019695">
    <property type="protein sequence ID" value="BBK21357.1"/>
    <property type="molecule type" value="Genomic_DNA"/>
</dbReference>
<evidence type="ECO:0000256" key="12">
    <source>
        <dbReference type="ARBA" id="ARBA00023136"/>
    </source>
</evidence>
<evidence type="ECO:0000256" key="11">
    <source>
        <dbReference type="ARBA" id="ARBA00023134"/>
    </source>
</evidence>
<keyword evidence="8 16" id="KW-1133">Transmembrane helix</keyword>
<dbReference type="PROSITE" id="PS51711">
    <property type="entry name" value="G_FEOB"/>
    <property type="match status" value="1"/>
</dbReference>
<dbReference type="GO" id="GO:0046872">
    <property type="term" value="F:metal ion binding"/>
    <property type="evidence" value="ECO:0007669"/>
    <property type="project" value="UniProtKB-KW"/>
</dbReference>
<dbReference type="Pfam" id="PF07670">
    <property type="entry name" value="Gate"/>
    <property type="match status" value="1"/>
</dbReference>
<dbReference type="Proteomes" id="UP000464754">
    <property type="component" value="Chromosome"/>
</dbReference>
<keyword evidence="15" id="KW-0460">Magnesium</keyword>
<feature type="binding site" evidence="15">
    <location>
        <position position="21"/>
    </location>
    <ligand>
        <name>Mg(2+)</name>
        <dbReference type="ChEBI" id="CHEBI:18420"/>
        <label>2</label>
    </ligand>
</feature>
<accession>A0A6N4TF69</accession>
<dbReference type="PANTHER" id="PTHR43185:SF1">
    <property type="entry name" value="FE(2+) TRANSPORTER FEOB"/>
    <property type="match status" value="1"/>
</dbReference>
<evidence type="ECO:0000256" key="2">
    <source>
        <dbReference type="ARBA" id="ARBA00004651"/>
    </source>
</evidence>
<dbReference type="GO" id="GO:0005886">
    <property type="term" value="C:plasma membrane"/>
    <property type="evidence" value="ECO:0007669"/>
    <property type="project" value="UniProtKB-SubCell"/>
</dbReference>
<keyword evidence="3 16" id="KW-0813">Transport</keyword>
<feature type="transmembrane region" description="Helical" evidence="16">
    <location>
        <begin position="312"/>
        <end position="330"/>
    </location>
</feature>
<organism evidence="18 19">
    <name type="scientific">Amedibacterium intestinale</name>
    <dbReference type="NCBI Taxonomy" id="2583452"/>
    <lineage>
        <taxon>Bacteria</taxon>
        <taxon>Bacillati</taxon>
        <taxon>Bacillota</taxon>
        <taxon>Erysipelotrichia</taxon>
        <taxon>Erysipelotrichales</taxon>
        <taxon>Erysipelotrichaceae</taxon>
        <taxon>Amedibacterium</taxon>
    </lineage>
</organism>
<evidence type="ECO:0000256" key="16">
    <source>
        <dbReference type="RuleBase" id="RU362098"/>
    </source>
</evidence>
<feature type="transmembrane region" description="Helical" evidence="16">
    <location>
        <begin position="665"/>
        <end position="688"/>
    </location>
</feature>
<protein>
    <recommendedName>
        <fullName evidence="13 16">Ferrous iron transport protein B</fullName>
    </recommendedName>
</protein>
<evidence type="ECO:0000256" key="8">
    <source>
        <dbReference type="ARBA" id="ARBA00022989"/>
    </source>
</evidence>
<evidence type="ECO:0000313" key="19">
    <source>
        <dbReference type="Proteomes" id="UP000464754"/>
    </source>
</evidence>
<evidence type="ECO:0000256" key="9">
    <source>
        <dbReference type="ARBA" id="ARBA00023004"/>
    </source>
</evidence>
<keyword evidence="10" id="KW-0406">Ion transport</keyword>